<organism evidence="3 4">
    <name type="scientific">Pseudomonas benzenivorans</name>
    <dbReference type="NCBI Taxonomy" id="556533"/>
    <lineage>
        <taxon>Bacteria</taxon>
        <taxon>Pseudomonadati</taxon>
        <taxon>Pseudomonadota</taxon>
        <taxon>Gammaproteobacteria</taxon>
        <taxon>Pseudomonadales</taxon>
        <taxon>Pseudomonadaceae</taxon>
        <taxon>Pseudomonas</taxon>
    </lineage>
</organism>
<reference evidence="3 4" key="1">
    <citation type="submission" date="2023-11" db="EMBL/GenBank/DDBJ databases">
        <title>Complete genome of Pseudomonas benzenivorans BA3361.</title>
        <authorList>
            <person name="Shin S.Y."/>
            <person name="Song J."/>
            <person name="Kang H."/>
        </authorList>
    </citation>
    <scope>NUCLEOTIDE SEQUENCE [LARGE SCALE GENOMIC DNA]</scope>
    <source>
        <strain evidence="3 4">HNIBRBA3361</strain>
    </source>
</reference>
<proteinExistence type="predicted"/>
<evidence type="ECO:0000313" key="4">
    <source>
        <dbReference type="Proteomes" id="UP001305928"/>
    </source>
</evidence>
<evidence type="ECO:0000313" key="3">
    <source>
        <dbReference type="EMBL" id="WPC03577.1"/>
    </source>
</evidence>
<protein>
    <submittedName>
        <fullName evidence="3">Uncharacterized protein</fullName>
    </submittedName>
</protein>
<evidence type="ECO:0000256" key="1">
    <source>
        <dbReference type="SAM" id="MobiDB-lite"/>
    </source>
</evidence>
<keyword evidence="2" id="KW-1133">Transmembrane helix</keyword>
<name>A0ABZ0PSB2_9PSED</name>
<dbReference type="Proteomes" id="UP001305928">
    <property type="component" value="Chromosome"/>
</dbReference>
<keyword evidence="2" id="KW-0812">Transmembrane</keyword>
<feature type="transmembrane region" description="Helical" evidence="2">
    <location>
        <begin position="6"/>
        <end position="27"/>
    </location>
</feature>
<keyword evidence="2" id="KW-0472">Membrane</keyword>
<feature type="compositionally biased region" description="Basic and acidic residues" evidence="1">
    <location>
        <begin position="237"/>
        <end position="255"/>
    </location>
</feature>
<keyword evidence="4" id="KW-1185">Reference proteome</keyword>
<accession>A0ABZ0PSB2</accession>
<feature type="region of interest" description="Disordered" evidence="1">
    <location>
        <begin position="223"/>
        <end position="255"/>
    </location>
</feature>
<sequence>MSPLVITLLIVGGIMALVAIAYVNHMVENNKLEKARLKADLNDRLKRCADLSESMPGQLITPQLKLLLSRLQLHFAERLLPLDKSAAGKTRVDELRQLVAQGESIAVRNPPQPVLTEAKAKDVRFQLENLHGQVTRCAKEGILTANEGKHWLGEIRHMLAQLHIEFFNNLGQQALQQAHPGQARLAFERGVQYLRKQPDPSRYKTQLQQLEKHLARANAMVLQTSQPVSEESSELTEGLKELESDDDWKKKQIYD</sequence>
<gene>
    <name evidence="3" type="ORF">SBP02_12385</name>
</gene>
<dbReference type="EMBL" id="CP137892">
    <property type="protein sequence ID" value="WPC03577.1"/>
    <property type="molecule type" value="Genomic_DNA"/>
</dbReference>
<dbReference type="RefSeq" id="WP_318642079.1">
    <property type="nucleotide sequence ID" value="NZ_CP137892.1"/>
</dbReference>
<evidence type="ECO:0000256" key="2">
    <source>
        <dbReference type="SAM" id="Phobius"/>
    </source>
</evidence>